<evidence type="ECO:0000259" key="3">
    <source>
        <dbReference type="Pfam" id="PF03061"/>
    </source>
</evidence>
<dbReference type="Gene3D" id="3.10.129.10">
    <property type="entry name" value="Hotdog Thioesterase"/>
    <property type="match status" value="1"/>
</dbReference>
<evidence type="ECO:0000256" key="1">
    <source>
        <dbReference type="ARBA" id="ARBA00008324"/>
    </source>
</evidence>
<dbReference type="PANTHER" id="PTHR21660">
    <property type="entry name" value="THIOESTERASE SUPERFAMILY MEMBER-RELATED"/>
    <property type="match status" value="1"/>
</dbReference>
<comment type="similarity">
    <text evidence="1">Belongs to the thioesterase PaaI family.</text>
</comment>
<dbReference type="PANTHER" id="PTHR21660:SF1">
    <property type="entry name" value="ACYL-COENZYME A THIOESTERASE 13"/>
    <property type="match status" value="1"/>
</dbReference>
<reference evidence="5" key="1">
    <citation type="journal article" date="2019" name="Int. J. Syst. Evol. Microbiol.">
        <title>The Global Catalogue of Microorganisms (GCM) 10K type strain sequencing project: providing services to taxonomists for standard genome sequencing and annotation.</title>
        <authorList>
            <consortium name="The Broad Institute Genomics Platform"/>
            <consortium name="The Broad Institute Genome Sequencing Center for Infectious Disease"/>
            <person name="Wu L."/>
            <person name="Ma J."/>
        </authorList>
    </citation>
    <scope>NUCLEOTIDE SEQUENCE [LARGE SCALE GENOMIC DNA]</scope>
    <source>
        <strain evidence="5">KCTC 42447</strain>
    </source>
</reference>
<dbReference type="RefSeq" id="WP_386366786.1">
    <property type="nucleotide sequence ID" value="NZ_JBHRXZ010000024.1"/>
</dbReference>
<dbReference type="InterPro" id="IPR003736">
    <property type="entry name" value="PAAI_dom"/>
</dbReference>
<dbReference type="EC" id="3.1.2.-" evidence="4"/>
<dbReference type="InterPro" id="IPR006683">
    <property type="entry name" value="Thioestr_dom"/>
</dbReference>
<evidence type="ECO:0000313" key="5">
    <source>
        <dbReference type="Proteomes" id="UP001595630"/>
    </source>
</evidence>
<evidence type="ECO:0000313" key="4">
    <source>
        <dbReference type="EMBL" id="MFC3609331.1"/>
    </source>
</evidence>
<comment type="caution">
    <text evidence="4">The sequence shown here is derived from an EMBL/GenBank/DDBJ whole genome shotgun (WGS) entry which is preliminary data.</text>
</comment>
<keyword evidence="2 4" id="KW-0378">Hydrolase</keyword>
<protein>
    <submittedName>
        <fullName evidence="4">PaaI family thioesterase</fullName>
        <ecNumber evidence="4">3.1.2.-</ecNumber>
    </submittedName>
</protein>
<dbReference type="GO" id="GO:0016787">
    <property type="term" value="F:hydrolase activity"/>
    <property type="evidence" value="ECO:0007669"/>
    <property type="project" value="UniProtKB-KW"/>
</dbReference>
<dbReference type="CDD" id="cd03443">
    <property type="entry name" value="PaaI_thioesterase"/>
    <property type="match status" value="1"/>
</dbReference>
<dbReference type="Proteomes" id="UP001595630">
    <property type="component" value="Unassembled WGS sequence"/>
</dbReference>
<dbReference type="Pfam" id="PF03061">
    <property type="entry name" value="4HBT"/>
    <property type="match status" value="1"/>
</dbReference>
<name>A0ABV7T8V6_9GAMM</name>
<gene>
    <name evidence="4" type="ORF">ACFOMF_16265</name>
</gene>
<dbReference type="EMBL" id="JBHRXZ010000024">
    <property type="protein sequence ID" value="MFC3609331.1"/>
    <property type="molecule type" value="Genomic_DNA"/>
</dbReference>
<organism evidence="4 5">
    <name type="scientific">Stutzerimonas tarimensis</name>
    <dbReference type="NCBI Taxonomy" id="1507735"/>
    <lineage>
        <taxon>Bacteria</taxon>
        <taxon>Pseudomonadati</taxon>
        <taxon>Pseudomonadota</taxon>
        <taxon>Gammaproteobacteria</taxon>
        <taxon>Pseudomonadales</taxon>
        <taxon>Pseudomonadaceae</taxon>
        <taxon>Stutzerimonas</taxon>
    </lineage>
</organism>
<evidence type="ECO:0000256" key="2">
    <source>
        <dbReference type="ARBA" id="ARBA00022801"/>
    </source>
</evidence>
<keyword evidence="5" id="KW-1185">Reference proteome</keyword>
<feature type="domain" description="Thioesterase" evidence="3">
    <location>
        <begin position="57"/>
        <end position="131"/>
    </location>
</feature>
<dbReference type="SUPFAM" id="SSF54637">
    <property type="entry name" value="Thioesterase/thiol ester dehydrase-isomerase"/>
    <property type="match status" value="1"/>
</dbReference>
<accession>A0ABV7T8V6</accession>
<proteinExistence type="inferred from homology"/>
<sequence>MLQTPTPTPTPTDLEVPPGFEPFQSTATFLTRCGAIYFNPARQVLGARIEAQHTTSYGNAHGGFLATLVDVAIGSALKRASESSTPFPTITLSVDYLSPVAEGAWIEVPVNIHRLGRQISHATCTLVEGERLVALGRAVFASVKPAPAR</sequence>
<dbReference type="InterPro" id="IPR039298">
    <property type="entry name" value="ACOT13"/>
</dbReference>
<dbReference type="NCBIfam" id="TIGR00369">
    <property type="entry name" value="unchar_dom_1"/>
    <property type="match status" value="1"/>
</dbReference>
<dbReference type="InterPro" id="IPR029069">
    <property type="entry name" value="HotDog_dom_sf"/>
</dbReference>